<dbReference type="HOGENOM" id="CLU_659202_0_0_1"/>
<dbReference type="InterPro" id="IPR011989">
    <property type="entry name" value="ARM-like"/>
</dbReference>
<dbReference type="EMBL" id="JH993832">
    <property type="protein sequence ID" value="ELQ76666.1"/>
    <property type="molecule type" value="Genomic_DNA"/>
</dbReference>
<evidence type="ECO:0000313" key="2">
    <source>
        <dbReference type="EMBL" id="ELQ76666.1"/>
    </source>
</evidence>
<dbReference type="InterPro" id="IPR001313">
    <property type="entry name" value="Pumilio_RNA-bd_rpt"/>
</dbReference>
<reference evidence="2 3" key="1">
    <citation type="journal article" date="2012" name="PLoS Pathog.">
        <title>The genome of the obligate intracellular parasite Trachipleistophora hominis: new insights into microsporidian genome dynamics and reductive evolution.</title>
        <authorList>
            <person name="Heinz E."/>
            <person name="Williams T.A."/>
            <person name="Nakjang S."/>
            <person name="Noel C.J."/>
            <person name="Swan D.C."/>
            <person name="Goldberg A.V."/>
            <person name="Harris S.R."/>
            <person name="Weinmaier T."/>
            <person name="Markert S."/>
            <person name="Becher D."/>
            <person name="Bernhardt J."/>
            <person name="Dagan T."/>
            <person name="Hacker C."/>
            <person name="Lucocq J.M."/>
            <person name="Schweder T."/>
            <person name="Rattei T."/>
            <person name="Hall N."/>
            <person name="Hirt R.P."/>
            <person name="Embley T.M."/>
        </authorList>
    </citation>
    <scope>NUCLEOTIDE SEQUENCE [LARGE SCALE GENOMIC DNA]</scope>
</reference>
<dbReference type="InParanoid" id="L7K038"/>
<dbReference type="SUPFAM" id="SSF48371">
    <property type="entry name" value="ARM repeat"/>
    <property type="match status" value="1"/>
</dbReference>
<dbReference type="SMART" id="SM00025">
    <property type="entry name" value="Pumilio"/>
    <property type="match status" value="2"/>
</dbReference>
<dbReference type="Proteomes" id="UP000011185">
    <property type="component" value="Unassembled WGS sequence"/>
</dbReference>
<dbReference type="AlphaFoldDB" id="L7K038"/>
<protein>
    <submittedName>
        <fullName evidence="2">Putative Armadillo-type fold, Pumilio RNA-binding repeat protein</fullName>
    </submittedName>
</protein>
<proteinExistence type="predicted"/>
<dbReference type="Gene3D" id="1.25.10.10">
    <property type="entry name" value="Leucine-rich Repeat Variant"/>
    <property type="match status" value="1"/>
</dbReference>
<dbReference type="OrthoDB" id="392571at2759"/>
<dbReference type="VEuPathDB" id="MicrosporidiaDB:THOM_0385"/>
<dbReference type="OMA" id="RIFMEYF"/>
<sequence length="417" mass="49060">MDQTAAYLKNLDISVLTTNKPALSRVHSQIKPYITGLSTSKTTSDKIKEILEICDEKQLLELTREIKVENLVFHNLGSKVLEVFVKGGTYKFLRSYVRTNLKRCLNDDCATFIVRGMIEKGYQVVITPDDIDFEKECVLNTIIVYLRSSNTLKDSKDAIEKRKVTKDSREMSNHSCSLAEEIGRAKRSIIKHVLQTLFTYEKLTEMKYSFFLENFVQIMGKKEIKIIYKKIKNKLQLLAVNKYSNYMIQSFIEKYEDTIQIVNSLDLAPLHENIIIKILLKLQSQKNDKMVEKVIRKYYKDIKSFLFVNDCVNIRCLKVAKRLFIIREHNMNINEAFYESFSKASFKGDIKIVRYYLMGNEETTKKNLFVRKMMSECWGKKGEEMLVWMSRCCDYETRKKILKQLRRRKKINTNRTD</sequence>
<dbReference type="InterPro" id="IPR016024">
    <property type="entry name" value="ARM-type_fold"/>
</dbReference>
<evidence type="ECO:0000256" key="1">
    <source>
        <dbReference type="ARBA" id="ARBA00022737"/>
    </source>
</evidence>
<gene>
    <name evidence="2" type="ORF">THOM_0385</name>
</gene>
<organism evidence="2 3">
    <name type="scientific">Trachipleistophora hominis</name>
    <name type="common">Microsporidian parasite</name>
    <dbReference type="NCBI Taxonomy" id="72359"/>
    <lineage>
        <taxon>Eukaryota</taxon>
        <taxon>Fungi</taxon>
        <taxon>Fungi incertae sedis</taxon>
        <taxon>Microsporidia</taxon>
        <taxon>Pleistophoridae</taxon>
        <taxon>Trachipleistophora</taxon>
    </lineage>
</organism>
<evidence type="ECO:0000313" key="3">
    <source>
        <dbReference type="Proteomes" id="UP000011185"/>
    </source>
</evidence>
<dbReference type="GO" id="GO:0003723">
    <property type="term" value="F:RNA binding"/>
    <property type="evidence" value="ECO:0007669"/>
    <property type="project" value="InterPro"/>
</dbReference>
<keyword evidence="1" id="KW-0677">Repeat</keyword>
<keyword evidence="3" id="KW-1185">Reference proteome</keyword>
<name>L7K038_TRAHO</name>
<accession>L7K038</accession>